<evidence type="ECO:0000256" key="7">
    <source>
        <dbReference type="SAM" id="MobiDB-lite"/>
    </source>
</evidence>
<organism evidence="9 10">
    <name type="scientific">Trichinella zimbabwensis</name>
    <dbReference type="NCBI Taxonomy" id="268475"/>
    <lineage>
        <taxon>Eukaryota</taxon>
        <taxon>Metazoa</taxon>
        <taxon>Ecdysozoa</taxon>
        <taxon>Nematoda</taxon>
        <taxon>Enoplea</taxon>
        <taxon>Dorylaimia</taxon>
        <taxon>Trichinellida</taxon>
        <taxon>Trichinellidae</taxon>
        <taxon>Trichinella</taxon>
    </lineage>
</organism>
<dbReference type="OrthoDB" id="416217at2759"/>
<evidence type="ECO:0000256" key="3">
    <source>
        <dbReference type="ARBA" id="ARBA00017641"/>
    </source>
</evidence>
<feature type="domain" description="CS" evidence="8">
    <location>
        <begin position="191"/>
        <end position="282"/>
    </location>
</feature>
<gene>
    <name evidence="9" type="primary">NUDC</name>
    <name evidence="9" type="ORF">T11_3900</name>
</gene>
<keyword evidence="10" id="KW-1185">Reference proteome</keyword>
<protein>
    <recommendedName>
        <fullName evidence="3">Nuclear migration protein nudC</fullName>
    </recommendedName>
    <alternativeName>
        <fullName evidence="6">Nuclear distribution protein C homolog</fullName>
    </alternativeName>
</protein>
<dbReference type="InterPro" id="IPR037898">
    <property type="entry name" value="NudC_fam"/>
</dbReference>
<evidence type="ECO:0000256" key="6">
    <source>
        <dbReference type="ARBA" id="ARBA00030427"/>
    </source>
</evidence>
<evidence type="ECO:0000313" key="10">
    <source>
        <dbReference type="Proteomes" id="UP000055024"/>
    </source>
</evidence>
<dbReference type="Proteomes" id="UP000055024">
    <property type="component" value="Unassembled WGS sequence"/>
</dbReference>
<keyword evidence="5" id="KW-0597">Phosphoprotein</keyword>
<proteinExistence type="inferred from homology"/>
<dbReference type="FunFam" id="2.60.40.790:FF:000001">
    <property type="entry name" value="Nuclear migration protein nudC"/>
    <property type="match status" value="1"/>
</dbReference>
<evidence type="ECO:0000259" key="8">
    <source>
        <dbReference type="PROSITE" id="PS51203"/>
    </source>
</evidence>
<dbReference type="PANTHER" id="PTHR12356:SF3">
    <property type="entry name" value="NUCLEAR MIGRATION PROTEIN NUDC"/>
    <property type="match status" value="1"/>
</dbReference>
<evidence type="ECO:0000256" key="1">
    <source>
        <dbReference type="ARBA" id="ARBA00004496"/>
    </source>
</evidence>
<dbReference type="GO" id="GO:0051082">
    <property type="term" value="F:unfolded protein binding"/>
    <property type="evidence" value="ECO:0007669"/>
    <property type="project" value="TreeGrafter"/>
</dbReference>
<evidence type="ECO:0000256" key="5">
    <source>
        <dbReference type="ARBA" id="ARBA00022553"/>
    </source>
</evidence>
<accession>A0A0V1HQX4</accession>
<dbReference type="GO" id="GO:0005737">
    <property type="term" value="C:cytoplasm"/>
    <property type="evidence" value="ECO:0007669"/>
    <property type="project" value="UniProtKB-SubCell"/>
</dbReference>
<sequence length="355" mass="41025">MCIANLSICYCNLRSIFFLIIDSIHPFEIIIEREHRDHRTVCKMGDVVVTDKYDALLLNIAQDAAAGVGGFLDAIFSFLARKTDFYSNSNEKAVESMLLEVCRRYRKLSFESQKQVEAAKKLKEREIRMKREHLNEDNEPKIIEVEDDVVAEEGKGVVTELPPDSSDEKEKENEEEEEEEGKLKINDGNGANLENYSWTQTLKEVEVRIPTKMKVPVKARDVTVEFSNQHLKVGIRGQAPIIDGELHGKIRPDDCTWMLDDSKLIILNLEKSDQMSWWSRLVTTDPEIDTKKVVPENSKLADLDNETRPLVEKMMYDDRQRRMGLPTSDEQKQHDVLKKFMQQHPEMDFSKAKFC</sequence>
<dbReference type="InterPro" id="IPR025934">
    <property type="entry name" value="NudC_N_dom"/>
</dbReference>
<dbReference type="InterPro" id="IPR008978">
    <property type="entry name" value="HSP20-like_chaperone"/>
</dbReference>
<dbReference type="GO" id="GO:0006457">
    <property type="term" value="P:protein folding"/>
    <property type="evidence" value="ECO:0007669"/>
    <property type="project" value="TreeGrafter"/>
</dbReference>
<evidence type="ECO:0000256" key="4">
    <source>
        <dbReference type="ARBA" id="ARBA00022490"/>
    </source>
</evidence>
<dbReference type="Gene3D" id="2.60.40.790">
    <property type="match status" value="1"/>
</dbReference>
<dbReference type="STRING" id="268475.A0A0V1HQX4"/>
<dbReference type="Pfam" id="PF14050">
    <property type="entry name" value="Nudc_N"/>
    <property type="match status" value="1"/>
</dbReference>
<name>A0A0V1HQX4_9BILA</name>
<keyword evidence="4" id="KW-0963">Cytoplasm</keyword>
<dbReference type="AlphaFoldDB" id="A0A0V1HQX4"/>
<dbReference type="PANTHER" id="PTHR12356">
    <property type="entry name" value="NUCLEAR MOVEMENT PROTEIN NUDC"/>
    <property type="match status" value="1"/>
</dbReference>
<comment type="caution">
    <text evidence="9">The sequence shown here is derived from an EMBL/GenBank/DDBJ whole genome shotgun (WGS) entry which is preliminary data.</text>
</comment>
<evidence type="ECO:0000313" key="9">
    <source>
        <dbReference type="EMBL" id="KRZ12703.1"/>
    </source>
</evidence>
<comment type="subcellular location">
    <subcellularLocation>
        <location evidence="1">Cytoplasm</location>
    </subcellularLocation>
</comment>
<evidence type="ECO:0000256" key="2">
    <source>
        <dbReference type="ARBA" id="ARBA00010513"/>
    </source>
</evidence>
<feature type="region of interest" description="Disordered" evidence="7">
    <location>
        <begin position="153"/>
        <end position="190"/>
    </location>
</feature>
<dbReference type="InterPro" id="IPR007052">
    <property type="entry name" value="CS_dom"/>
</dbReference>
<comment type="similarity">
    <text evidence="2">Belongs to the nudC family.</text>
</comment>
<dbReference type="Pfam" id="PF04969">
    <property type="entry name" value="CS"/>
    <property type="match status" value="1"/>
</dbReference>
<dbReference type="SUPFAM" id="SSF49764">
    <property type="entry name" value="HSP20-like chaperones"/>
    <property type="match status" value="1"/>
</dbReference>
<dbReference type="EMBL" id="JYDP01000038">
    <property type="protein sequence ID" value="KRZ12703.1"/>
    <property type="molecule type" value="Genomic_DNA"/>
</dbReference>
<dbReference type="PROSITE" id="PS51203">
    <property type="entry name" value="CS"/>
    <property type="match status" value="1"/>
</dbReference>
<reference evidence="9 10" key="1">
    <citation type="submission" date="2015-01" db="EMBL/GenBank/DDBJ databases">
        <title>Evolution of Trichinella species and genotypes.</title>
        <authorList>
            <person name="Korhonen P.K."/>
            <person name="Edoardo P."/>
            <person name="Giuseppe L.R."/>
            <person name="Gasser R.B."/>
        </authorList>
    </citation>
    <scope>NUCLEOTIDE SEQUENCE [LARGE SCALE GENOMIC DNA]</scope>
    <source>
        <strain evidence="9">ISS1029</strain>
    </source>
</reference>